<dbReference type="PROSITE" id="PS01117">
    <property type="entry name" value="HTH_MARR_1"/>
    <property type="match status" value="1"/>
</dbReference>
<evidence type="ECO:0000256" key="1">
    <source>
        <dbReference type="ARBA" id="ARBA00023015"/>
    </source>
</evidence>
<dbReference type="InterPro" id="IPR023187">
    <property type="entry name" value="Tscrpt_reg_MarR-type_CS"/>
</dbReference>
<dbReference type="PANTHER" id="PTHR33164:SF43">
    <property type="entry name" value="HTH-TYPE TRANSCRIPTIONAL REPRESSOR YETL"/>
    <property type="match status" value="1"/>
</dbReference>
<dbReference type="InterPro" id="IPR039422">
    <property type="entry name" value="MarR/SlyA-like"/>
</dbReference>
<dbReference type="Pfam" id="PF12802">
    <property type="entry name" value="MarR_2"/>
    <property type="match status" value="1"/>
</dbReference>
<feature type="domain" description="HTH marR-type" evidence="4">
    <location>
        <begin position="15"/>
        <end position="148"/>
    </location>
</feature>
<dbReference type="OrthoDB" id="4463574at2"/>
<keyword evidence="2" id="KW-0238">DNA-binding</keyword>
<reference evidence="5 6" key="1">
    <citation type="journal article" date="2016" name="Front. Microbiol.">
        <title>Comparative Genomics Analysis of Streptomyces Species Reveals Their Adaptation to the Marine Environment and Their Diversity at the Genomic Level.</title>
        <authorList>
            <person name="Tian X."/>
            <person name="Zhang Z."/>
            <person name="Yang T."/>
            <person name="Chen M."/>
            <person name="Li J."/>
            <person name="Chen F."/>
            <person name="Yang J."/>
            <person name="Li W."/>
            <person name="Zhang B."/>
            <person name="Zhang Z."/>
            <person name="Wu J."/>
            <person name="Zhang C."/>
            <person name="Long L."/>
            <person name="Xiao J."/>
        </authorList>
    </citation>
    <scope>NUCLEOTIDE SEQUENCE [LARGE SCALE GENOMIC DNA]</scope>
    <source>
        <strain evidence="5 6">SCSIO 02100</strain>
    </source>
</reference>
<keyword evidence="6" id="KW-1185">Reference proteome</keyword>
<organism evidence="5 6">
    <name type="scientific">Streptomyces oceani</name>
    <dbReference type="NCBI Taxonomy" id="1075402"/>
    <lineage>
        <taxon>Bacteria</taxon>
        <taxon>Bacillati</taxon>
        <taxon>Actinomycetota</taxon>
        <taxon>Actinomycetes</taxon>
        <taxon>Kitasatosporales</taxon>
        <taxon>Streptomycetaceae</taxon>
        <taxon>Streptomyces</taxon>
    </lineage>
</organism>
<protein>
    <recommendedName>
        <fullName evidence="4">HTH marR-type domain-containing protein</fullName>
    </recommendedName>
</protein>
<keyword evidence="1" id="KW-0805">Transcription regulation</keyword>
<evidence type="ECO:0000313" key="5">
    <source>
        <dbReference type="EMBL" id="OEU96400.1"/>
    </source>
</evidence>
<dbReference type="PRINTS" id="PR00598">
    <property type="entry name" value="HTHMARR"/>
</dbReference>
<proteinExistence type="predicted"/>
<keyword evidence="3" id="KW-0804">Transcription</keyword>
<dbReference type="PANTHER" id="PTHR33164">
    <property type="entry name" value="TRANSCRIPTIONAL REGULATOR, MARR FAMILY"/>
    <property type="match status" value="1"/>
</dbReference>
<dbReference type="GO" id="GO:0006950">
    <property type="term" value="P:response to stress"/>
    <property type="evidence" value="ECO:0007669"/>
    <property type="project" value="TreeGrafter"/>
</dbReference>
<evidence type="ECO:0000256" key="2">
    <source>
        <dbReference type="ARBA" id="ARBA00023125"/>
    </source>
</evidence>
<dbReference type="Proteomes" id="UP000176101">
    <property type="component" value="Unassembled WGS sequence"/>
</dbReference>
<dbReference type="PROSITE" id="PS50995">
    <property type="entry name" value="HTH_MARR_2"/>
    <property type="match status" value="1"/>
</dbReference>
<dbReference type="GO" id="GO:0003677">
    <property type="term" value="F:DNA binding"/>
    <property type="evidence" value="ECO:0007669"/>
    <property type="project" value="UniProtKB-KW"/>
</dbReference>
<accession>A0A1E7JXQ8</accession>
<dbReference type="SMART" id="SM00347">
    <property type="entry name" value="HTH_MARR"/>
    <property type="match status" value="1"/>
</dbReference>
<evidence type="ECO:0000313" key="6">
    <source>
        <dbReference type="Proteomes" id="UP000176101"/>
    </source>
</evidence>
<dbReference type="InterPro" id="IPR000835">
    <property type="entry name" value="HTH_MarR-typ"/>
</dbReference>
<comment type="caution">
    <text evidence="5">The sequence shown here is derived from an EMBL/GenBank/DDBJ whole genome shotgun (WGS) entry which is preliminary data.</text>
</comment>
<dbReference type="InterPro" id="IPR036390">
    <property type="entry name" value="WH_DNA-bd_sf"/>
</dbReference>
<evidence type="ECO:0000256" key="3">
    <source>
        <dbReference type="ARBA" id="ARBA00023163"/>
    </source>
</evidence>
<dbReference type="InterPro" id="IPR036388">
    <property type="entry name" value="WH-like_DNA-bd_sf"/>
</dbReference>
<sequence>MAPTAPNTPPSDDAPAQVLDLLLAVSTLITEDTAEFATREGMTPARLHLLWELSAADGALPPNALAHRLDVTARTVTGLVDGLAASGHVRREANPRDRRSTLVVLTTSGEAFTRRLRQMRADLAHQLFDGAPEGRASALREHLEFVLGRLRTLVDEAPGDTRPATS</sequence>
<dbReference type="AlphaFoldDB" id="A0A1E7JXQ8"/>
<dbReference type="EMBL" id="LJGU01000141">
    <property type="protein sequence ID" value="OEU96400.1"/>
    <property type="molecule type" value="Genomic_DNA"/>
</dbReference>
<dbReference type="RefSeq" id="WP_070198186.1">
    <property type="nucleotide sequence ID" value="NZ_LJGU01000141.1"/>
</dbReference>
<name>A0A1E7JXQ8_9ACTN</name>
<dbReference type="GO" id="GO:0003700">
    <property type="term" value="F:DNA-binding transcription factor activity"/>
    <property type="evidence" value="ECO:0007669"/>
    <property type="project" value="InterPro"/>
</dbReference>
<gene>
    <name evidence="5" type="ORF">AN216_20635</name>
</gene>
<dbReference type="Gene3D" id="1.10.10.10">
    <property type="entry name" value="Winged helix-like DNA-binding domain superfamily/Winged helix DNA-binding domain"/>
    <property type="match status" value="1"/>
</dbReference>
<dbReference type="SUPFAM" id="SSF46785">
    <property type="entry name" value="Winged helix' DNA-binding domain"/>
    <property type="match status" value="1"/>
</dbReference>
<evidence type="ECO:0000259" key="4">
    <source>
        <dbReference type="PROSITE" id="PS50995"/>
    </source>
</evidence>